<dbReference type="RefSeq" id="WP_069728495.1">
    <property type="nucleotide sequence ID" value="NZ_JABWPE010000018.1"/>
</dbReference>
<reference evidence="1 2" key="1">
    <citation type="submission" date="2020-05" db="EMBL/GenBank/DDBJ databases">
        <title>Whole Genome Sequences of Enterobacteriales Associated with the International Space Station.</title>
        <authorList>
            <person name="Bharadwaj A."/>
            <person name="Daudu R."/>
            <person name="Singh N."/>
            <person name="Wood J."/>
            <person name="Debieu M."/>
            <person name="Mason C."/>
            <person name="Wang C."/>
            <person name="Venkateswaran K."/>
        </authorList>
    </citation>
    <scope>NUCLEOTIDE SEQUENCE [LARGE SCALE GENOMIC DNA]</scope>
    <source>
        <strain evidence="1 2">IF5SW-B1</strain>
    </source>
</reference>
<dbReference type="GeneID" id="57346513"/>
<organism evidence="1 2">
    <name type="scientific">Pantoea brenneri</name>
    <dbReference type="NCBI Taxonomy" id="472694"/>
    <lineage>
        <taxon>Bacteria</taxon>
        <taxon>Pseudomonadati</taxon>
        <taxon>Pseudomonadota</taxon>
        <taxon>Gammaproteobacteria</taxon>
        <taxon>Enterobacterales</taxon>
        <taxon>Erwiniaceae</taxon>
        <taxon>Pantoea</taxon>
    </lineage>
</organism>
<comment type="caution">
    <text evidence="1">The sequence shown here is derived from an EMBL/GenBank/DDBJ whole genome shotgun (WGS) entry which is preliminary data.</text>
</comment>
<gene>
    <name evidence="1" type="ORF">HU668_14850</name>
</gene>
<dbReference type="EMBL" id="JABWPM010000017">
    <property type="protein sequence ID" value="NUY97731.1"/>
    <property type="molecule type" value="Genomic_DNA"/>
</dbReference>
<name>A0A7Y6NFX1_9GAMM</name>
<sequence>MLPIESQCADDLADVLDAIGERGEEPMLYLLSYLHGYLEAVTAGEERIPFVMDLGGSGLRIEIIDDMDEFEAESQGSIH</sequence>
<protein>
    <submittedName>
        <fullName evidence="1">Uncharacterized protein</fullName>
    </submittedName>
</protein>
<evidence type="ECO:0000313" key="2">
    <source>
        <dbReference type="Proteomes" id="UP000566985"/>
    </source>
</evidence>
<dbReference type="AlphaFoldDB" id="A0A7Y6NFX1"/>
<dbReference type="Proteomes" id="UP000566985">
    <property type="component" value="Unassembled WGS sequence"/>
</dbReference>
<evidence type="ECO:0000313" key="1">
    <source>
        <dbReference type="EMBL" id="NUY97731.1"/>
    </source>
</evidence>
<accession>A0A7Y6NFX1</accession>
<proteinExistence type="predicted"/>